<accession>A0A381L986</accession>
<sequence length="65" mass="6818">QRPQTYNANPVYLPNGATGGNTGLPPGAAPLLPNNGRIIQNGGVRILCVADVRGINIFLNYSKSL</sequence>
<organism evidence="2">
    <name type="scientific">Blumeria graminis f. sp. tritici 96224</name>
    <dbReference type="NCBI Taxonomy" id="1268274"/>
    <lineage>
        <taxon>Eukaryota</taxon>
        <taxon>Fungi</taxon>
        <taxon>Dikarya</taxon>
        <taxon>Ascomycota</taxon>
        <taxon>Pezizomycotina</taxon>
        <taxon>Leotiomycetes</taxon>
        <taxon>Erysiphales</taxon>
        <taxon>Erysiphaceae</taxon>
        <taxon>Blumeria</taxon>
    </lineage>
</organism>
<name>A0A381L986_BLUGR</name>
<proteinExistence type="predicted"/>
<feature type="region of interest" description="Disordered" evidence="1">
    <location>
        <begin position="1"/>
        <end position="26"/>
    </location>
</feature>
<protein>
    <submittedName>
        <fullName evidence="2">Bgt-2988</fullName>
    </submittedName>
</protein>
<dbReference type="AlphaFoldDB" id="A0A381L986"/>
<feature type="non-terminal residue" evidence="2">
    <location>
        <position position="1"/>
    </location>
</feature>
<evidence type="ECO:0000256" key="1">
    <source>
        <dbReference type="SAM" id="MobiDB-lite"/>
    </source>
</evidence>
<reference evidence="2" key="1">
    <citation type="submission" date="2018-07" db="EMBL/GenBank/DDBJ databases">
        <authorList>
            <person name="Quirk P.G."/>
            <person name="Krulwich T.A."/>
        </authorList>
    </citation>
    <scope>NUCLEOTIDE SEQUENCE</scope>
    <source>
        <strain evidence="2">96224</strain>
    </source>
</reference>
<gene>
    <name evidence="2" type="ORF">BGT96224V2_LOCUS3623</name>
</gene>
<dbReference type="EMBL" id="UIGY01000082">
    <property type="protein sequence ID" value="SUZ10494.1"/>
    <property type="molecule type" value="Genomic_DNA"/>
</dbReference>
<evidence type="ECO:0000313" key="2">
    <source>
        <dbReference type="EMBL" id="SUZ10494.1"/>
    </source>
</evidence>